<accession>A0A841JUF9</accession>
<gene>
    <name evidence="2" type="ORF">HNQ77_002942</name>
</gene>
<dbReference type="RefSeq" id="WP_050059477.1">
    <property type="nucleotide sequence ID" value="NZ_JACHEK010000005.1"/>
</dbReference>
<organism evidence="2 3">
    <name type="scientific">Silvibacterium bohemicum</name>
    <dbReference type="NCBI Taxonomy" id="1577686"/>
    <lineage>
        <taxon>Bacteria</taxon>
        <taxon>Pseudomonadati</taxon>
        <taxon>Acidobacteriota</taxon>
        <taxon>Terriglobia</taxon>
        <taxon>Terriglobales</taxon>
        <taxon>Acidobacteriaceae</taxon>
        <taxon>Silvibacterium</taxon>
    </lineage>
</organism>
<sequence length="162" mass="16618">MSVAGILASSLFSSFGSHQTQKPSGTSSSKTESFESDLQSGNLSGAQSMFSILQQKLTAQGLNVSGSAVSSEMTQLGSDLKSGNITAAKGDYATLKQTLSHNNGVSQTQHPKSTGALQSAVESQSNQLTVALQAYGSLQQNPLVSGQSNSLLPNSSSLGLYA</sequence>
<protein>
    <submittedName>
        <fullName evidence="2">Uncharacterized protein</fullName>
    </submittedName>
</protein>
<dbReference type="EMBL" id="JACHEK010000005">
    <property type="protein sequence ID" value="MBB6144986.1"/>
    <property type="molecule type" value="Genomic_DNA"/>
</dbReference>
<evidence type="ECO:0000256" key="1">
    <source>
        <dbReference type="SAM" id="MobiDB-lite"/>
    </source>
</evidence>
<comment type="caution">
    <text evidence="2">The sequence shown here is derived from an EMBL/GenBank/DDBJ whole genome shotgun (WGS) entry which is preliminary data.</text>
</comment>
<feature type="region of interest" description="Disordered" evidence="1">
    <location>
        <begin position="15"/>
        <end position="40"/>
    </location>
</feature>
<evidence type="ECO:0000313" key="3">
    <source>
        <dbReference type="Proteomes" id="UP000538666"/>
    </source>
</evidence>
<name>A0A841JUF9_9BACT</name>
<reference evidence="2 3" key="1">
    <citation type="submission" date="2020-08" db="EMBL/GenBank/DDBJ databases">
        <title>Genomic Encyclopedia of Type Strains, Phase IV (KMG-IV): sequencing the most valuable type-strain genomes for metagenomic binning, comparative biology and taxonomic classification.</title>
        <authorList>
            <person name="Goeker M."/>
        </authorList>
    </citation>
    <scope>NUCLEOTIDE SEQUENCE [LARGE SCALE GENOMIC DNA]</scope>
    <source>
        <strain evidence="2 3">DSM 103733</strain>
    </source>
</reference>
<dbReference type="AlphaFoldDB" id="A0A841JUF9"/>
<keyword evidence="3" id="KW-1185">Reference proteome</keyword>
<proteinExistence type="predicted"/>
<dbReference type="Proteomes" id="UP000538666">
    <property type="component" value="Unassembled WGS sequence"/>
</dbReference>
<evidence type="ECO:0000313" key="2">
    <source>
        <dbReference type="EMBL" id="MBB6144986.1"/>
    </source>
</evidence>